<dbReference type="CDD" id="cd07516">
    <property type="entry name" value="HAD_Pase"/>
    <property type="match status" value="1"/>
</dbReference>
<evidence type="ECO:0000313" key="2">
    <source>
        <dbReference type="EMBL" id="KEZ22681.1"/>
    </source>
</evidence>
<dbReference type="GO" id="GO:0000287">
    <property type="term" value="F:magnesium ion binding"/>
    <property type="evidence" value="ECO:0007669"/>
    <property type="project" value="TreeGrafter"/>
</dbReference>
<protein>
    <submittedName>
        <fullName evidence="2">Uncharacterized protein</fullName>
    </submittedName>
</protein>
<dbReference type="PANTHER" id="PTHR10000">
    <property type="entry name" value="PHOSPHOSERINE PHOSPHATASE"/>
    <property type="match status" value="1"/>
</dbReference>
<organism evidence="2 3">
    <name type="scientific">Ureaplasma diversum NCTC 246</name>
    <dbReference type="NCBI Taxonomy" id="1188241"/>
    <lineage>
        <taxon>Bacteria</taxon>
        <taxon>Bacillati</taxon>
        <taxon>Mycoplasmatota</taxon>
        <taxon>Mycoplasmoidales</taxon>
        <taxon>Mycoplasmoidaceae</taxon>
        <taxon>Ureaplasma</taxon>
    </lineage>
</organism>
<dbReference type="Proteomes" id="UP000028537">
    <property type="component" value="Unassembled WGS sequence"/>
</dbReference>
<sequence>MKRSKANRFLIACDLDGTLLNSSGQLDPKTIEGVKRIIDQGHIFCIVTGRPIRGAIDIYNQLNLDTVMANYNGAYISNPSDSSFQPINMTFSKDIAKAILKDPFISKNITNAVVEANNSARLLNNNLDPAIWNTFMNIFHVQIPDNDECVVTMCNDLKKLESDVNALLLNVNSKSLFDPMVYHIKRIAPTLAVRSWSVKPSDNVEIIEINSAFADKSMAMRYLSSYYGIPLDRCMSFGDGENDLTMLYNAGYGFAMKNGTRTAKLMARHITKHTNDENGVVWELEYMFKELAKHNA</sequence>
<dbReference type="EMBL" id="JFDP01000065">
    <property type="protein sequence ID" value="KEZ22681.1"/>
    <property type="molecule type" value="Genomic_DNA"/>
</dbReference>
<dbReference type="SUPFAM" id="SSF56784">
    <property type="entry name" value="HAD-like"/>
    <property type="match status" value="1"/>
</dbReference>
<dbReference type="InterPro" id="IPR006379">
    <property type="entry name" value="HAD-SF_hydro_IIB"/>
</dbReference>
<dbReference type="PROSITE" id="PS01228">
    <property type="entry name" value="COF_1"/>
    <property type="match status" value="1"/>
</dbReference>
<comment type="caution">
    <text evidence="2">The sequence shown here is derived from an EMBL/GenBank/DDBJ whole genome shotgun (WGS) entry which is preliminary data.</text>
</comment>
<reference evidence="2 3" key="1">
    <citation type="submission" date="2014-02" db="EMBL/GenBank/DDBJ databases">
        <title>Genome sequence of Ureaplasma diversum strain 246.</title>
        <authorList>
            <person name="Sirand-Pugnet P."/>
            <person name="Breton M."/>
            <person name="Dordet-Frisoni E."/>
            <person name="Baranowski E."/>
            <person name="Barre A."/>
            <person name="Couture C."/>
            <person name="Dupuy V."/>
            <person name="Gaurivaud P."/>
            <person name="Jacob D."/>
            <person name="Lemaitre C."/>
            <person name="Manso-Silvan L."/>
            <person name="Nikolski M."/>
            <person name="Nouvel L.-X."/>
            <person name="Poumarat F."/>
            <person name="Tardy F."/>
            <person name="Thebault P."/>
            <person name="Theil S."/>
            <person name="Citti C."/>
            <person name="Thiaucourt F."/>
            <person name="Blanchard A."/>
        </authorList>
    </citation>
    <scope>NUCLEOTIDE SEQUENCE [LARGE SCALE GENOMIC DNA]</scope>
    <source>
        <strain evidence="2 3">NCTC 246</strain>
    </source>
</reference>
<dbReference type="InterPro" id="IPR000150">
    <property type="entry name" value="Cof"/>
</dbReference>
<dbReference type="eggNOG" id="COG0561">
    <property type="taxonomic scope" value="Bacteria"/>
</dbReference>
<name>A0A084EXI9_9BACT</name>
<dbReference type="Pfam" id="PF08282">
    <property type="entry name" value="Hydrolase_3"/>
    <property type="match status" value="1"/>
</dbReference>
<dbReference type="AlphaFoldDB" id="A0A084EXI9"/>
<dbReference type="PANTHER" id="PTHR10000:SF23">
    <property type="entry name" value="5-AMINO-6-(5-PHOSPHO-D-RIBITYLAMINO)URACIL PHOSPHATASE YITU"/>
    <property type="match status" value="1"/>
</dbReference>
<dbReference type="NCBIfam" id="TIGR00099">
    <property type="entry name" value="Cof-subfamily"/>
    <property type="match status" value="1"/>
</dbReference>
<dbReference type="GO" id="GO:0016791">
    <property type="term" value="F:phosphatase activity"/>
    <property type="evidence" value="ECO:0007669"/>
    <property type="project" value="TreeGrafter"/>
</dbReference>
<proteinExistence type="inferred from homology"/>
<dbReference type="InterPro" id="IPR036412">
    <property type="entry name" value="HAD-like_sf"/>
</dbReference>
<dbReference type="OrthoDB" id="9781413at2"/>
<dbReference type="RefSeq" id="WP_038103139.1">
    <property type="nucleotide sequence ID" value="NZ_JFDP01000065.1"/>
</dbReference>
<dbReference type="PROSITE" id="PS01229">
    <property type="entry name" value="COF_2"/>
    <property type="match status" value="1"/>
</dbReference>
<dbReference type="Gene3D" id="3.30.1240.10">
    <property type="match status" value="1"/>
</dbReference>
<dbReference type="GO" id="GO:0005829">
    <property type="term" value="C:cytosol"/>
    <property type="evidence" value="ECO:0007669"/>
    <property type="project" value="TreeGrafter"/>
</dbReference>
<gene>
    <name evidence="2" type="ORF">UDIV_5350</name>
</gene>
<keyword evidence="3" id="KW-1185">Reference proteome</keyword>
<dbReference type="InterPro" id="IPR023214">
    <property type="entry name" value="HAD_sf"/>
</dbReference>
<dbReference type="NCBIfam" id="TIGR01484">
    <property type="entry name" value="HAD-SF-IIB"/>
    <property type="match status" value="1"/>
</dbReference>
<evidence type="ECO:0000313" key="3">
    <source>
        <dbReference type="Proteomes" id="UP000028537"/>
    </source>
</evidence>
<comment type="similarity">
    <text evidence="1">Belongs to the HAD-like hydrolase superfamily. Cof family.</text>
</comment>
<evidence type="ECO:0000256" key="1">
    <source>
        <dbReference type="ARBA" id="ARBA00034778"/>
    </source>
</evidence>
<accession>A0A084EXI9</accession>
<dbReference type="Gene3D" id="3.40.50.1000">
    <property type="entry name" value="HAD superfamily/HAD-like"/>
    <property type="match status" value="1"/>
</dbReference>